<protein>
    <submittedName>
        <fullName evidence="6">Lecithin retinol acyltransferase family protein</fullName>
    </submittedName>
</protein>
<keyword evidence="4" id="KW-0175">Coiled coil</keyword>
<dbReference type="Proteomes" id="UP001165524">
    <property type="component" value="Unassembled WGS sequence"/>
</dbReference>
<organism evidence="6 7">
    <name type="scientific">Alcanivorax quisquiliarum</name>
    <dbReference type="NCBI Taxonomy" id="2933565"/>
    <lineage>
        <taxon>Bacteria</taxon>
        <taxon>Pseudomonadati</taxon>
        <taxon>Pseudomonadota</taxon>
        <taxon>Gammaproteobacteria</taxon>
        <taxon>Oceanospirillales</taxon>
        <taxon>Alcanivoracaceae</taxon>
        <taxon>Alcanivorax</taxon>
    </lineage>
</organism>
<dbReference type="EMBL" id="JALKII010000011">
    <property type="protein sequence ID" value="MCK0538659.1"/>
    <property type="molecule type" value="Genomic_DNA"/>
</dbReference>
<dbReference type="InterPro" id="IPR051496">
    <property type="entry name" value="H-rev107_PLA/AT"/>
</dbReference>
<dbReference type="Gene3D" id="3.90.1720.10">
    <property type="entry name" value="endopeptidase domain like (from Nostoc punctiforme)"/>
    <property type="match status" value="1"/>
</dbReference>
<evidence type="ECO:0000256" key="1">
    <source>
        <dbReference type="ARBA" id="ARBA00022679"/>
    </source>
</evidence>
<dbReference type="Pfam" id="PF04970">
    <property type="entry name" value="LRAT"/>
    <property type="match status" value="1"/>
</dbReference>
<gene>
    <name evidence="6" type="ORF">MU846_13170</name>
</gene>
<reference evidence="6" key="1">
    <citation type="submission" date="2022-04" db="EMBL/GenBank/DDBJ databases">
        <title>Alcanivorax sp. CY1518 draft genome sequence.</title>
        <authorList>
            <person name="Zhao G."/>
            <person name="An M."/>
        </authorList>
    </citation>
    <scope>NUCLEOTIDE SEQUENCE</scope>
    <source>
        <strain evidence="6">CY1518</strain>
    </source>
</reference>
<dbReference type="PROSITE" id="PS51934">
    <property type="entry name" value="LRAT"/>
    <property type="match status" value="1"/>
</dbReference>
<dbReference type="PANTHER" id="PTHR13943">
    <property type="entry name" value="HRAS-LIKE SUPPRESSOR - RELATED"/>
    <property type="match status" value="1"/>
</dbReference>
<evidence type="ECO:0000313" key="7">
    <source>
        <dbReference type="Proteomes" id="UP001165524"/>
    </source>
</evidence>
<evidence type="ECO:0000313" key="6">
    <source>
        <dbReference type="EMBL" id="MCK0538659.1"/>
    </source>
</evidence>
<evidence type="ECO:0000256" key="2">
    <source>
        <dbReference type="ARBA" id="ARBA00022801"/>
    </source>
</evidence>
<name>A0ABT0EA09_9GAMM</name>
<dbReference type="GO" id="GO:0016746">
    <property type="term" value="F:acyltransferase activity"/>
    <property type="evidence" value="ECO:0007669"/>
    <property type="project" value="UniProtKB-KW"/>
</dbReference>
<evidence type="ECO:0000256" key="3">
    <source>
        <dbReference type="ARBA" id="ARBA00023098"/>
    </source>
</evidence>
<keyword evidence="7" id="KW-1185">Reference proteome</keyword>
<sequence length="355" mass="39479">MSQIATPNNLQKHTSLVIEHETHKFLDILFNNSIHDEIIDGKKLLAEAENPKLGDHLVKPRPGYTHHGIYVGDGMVIHYAGFADGFSSAPVEKVTLLEFHGNNGSYSVQPHRRAKFPRAEVVQRAHRRLGEDKYNLVFNNCEHFVNWCIYDIHISHQVTSATTAALAALPNTRIAASLTSSVGAIKGYLSGKIDHYQLLTEVSRSAINVSSAAYYTTFGQIAIPIPLVGALAGATVGYFLGNLLNQSGMISLGEADIVHVARKRREKIEAICNSLIEKIDRSREELEFSLNKYFQEGSHEISMAMDQLHRSLATWDVDKFSSALSNVAYQVGQRAPYASFHEFETAIRSKNEIVF</sequence>
<comment type="caution">
    <text evidence="6">The sequence shown here is derived from an EMBL/GenBank/DDBJ whole genome shotgun (WGS) entry which is preliminary data.</text>
</comment>
<keyword evidence="1" id="KW-0808">Transferase</keyword>
<evidence type="ECO:0000256" key="4">
    <source>
        <dbReference type="SAM" id="Coils"/>
    </source>
</evidence>
<dbReference type="RefSeq" id="WP_246953488.1">
    <property type="nucleotide sequence ID" value="NZ_JALKII010000011.1"/>
</dbReference>
<accession>A0ABT0EA09</accession>
<keyword evidence="3" id="KW-0443">Lipid metabolism</keyword>
<dbReference type="PANTHER" id="PTHR13943:SF77">
    <property type="entry name" value="LRAT DOMAIN-CONTAINING PROTEIN"/>
    <property type="match status" value="1"/>
</dbReference>
<dbReference type="InterPro" id="IPR007053">
    <property type="entry name" value="LRAT_dom"/>
</dbReference>
<keyword evidence="6" id="KW-0012">Acyltransferase</keyword>
<proteinExistence type="predicted"/>
<keyword evidence="2" id="KW-0378">Hydrolase</keyword>
<evidence type="ECO:0000259" key="5">
    <source>
        <dbReference type="PROSITE" id="PS51934"/>
    </source>
</evidence>
<feature type="coiled-coil region" evidence="4">
    <location>
        <begin position="265"/>
        <end position="292"/>
    </location>
</feature>
<feature type="domain" description="LRAT" evidence="5">
    <location>
        <begin position="56"/>
        <end position="157"/>
    </location>
</feature>